<dbReference type="Pfam" id="PF00515">
    <property type="entry name" value="TPR_1"/>
    <property type="match status" value="1"/>
</dbReference>
<feature type="region of interest" description="Disordered" evidence="2">
    <location>
        <begin position="454"/>
        <end position="601"/>
    </location>
</feature>
<dbReference type="PROSITE" id="PS50005">
    <property type="entry name" value="TPR"/>
    <property type="match status" value="1"/>
</dbReference>
<evidence type="ECO:0000256" key="2">
    <source>
        <dbReference type="SAM" id="MobiDB-lite"/>
    </source>
</evidence>
<keyword evidence="3" id="KW-0812">Transmembrane</keyword>
<dbReference type="SUPFAM" id="SSF53300">
    <property type="entry name" value="vWA-like"/>
    <property type="match status" value="1"/>
</dbReference>
<feature type="compositionally biased region" description="Low complexity" evidence="2">
    <location>
        <begin position="532"/>
        <end position="542"/>
    </location>
</feature>
<keyword evidence="3" id="KW-1133">Transmembrane helix</keyword>
<dbReference type="InterPro" id="IPR050768">
    <property type="entry name" value="UPF0353/GerABKA_families"/>
</dbReference>
<dbReference type="InterPro" id="IPR019734">
    <property type="entry name" value="TPR_rpt"/>
</dbReference>
<dbReference type="PANTHER" id="PTHR22550">
    <property type="entry name" value="SPORE GERMINATION PROTEIN"/>
    <property type="match status" value="1"/>
</dbReference>
<feature type="compositionally biased region" description="Basic and acidic residues" evidence="2">
    <location>
        <begin position="461"/>
        <end position="486"/>
    </location>
</feature>
<evidence type="ECO:0000313" key="6">
    <source>
        <dbReference type="Proteomes" id="UP000249396"/>
    </source>
</evidence>
<evidence type="ECO:0000256" key="1">
    <source>
        <dbReference type="PROSITE-ProRule" id="PRU00339"/>
    </source>
</evidence>
<organism evidence="5 6">
    <name type="scientific">Candidatus Methylumidiphilus alinenensis</name>
    <dbReference type="NCBI Taxonomy" id="2202197"/>
    <lineage>
        <taxon>Bacteria</taxon>
        <taxon>Pseudomonadati</taxon>
        <taxon>Pseudomonadota</taxon>
        <taxon>Gammaproteobacteria</taxon>
        <taxon>Methylococcales</taxon>
        <taxon>Candidatus Methylumidiphilus</taxon>
    </lineage>
</organism>
<comment type="caution">
    <text evidence="5">The sequence shown here is derived from an EMBL/GenBank/DDBJ whole genome shotgun (WGS) entry which is preliminary data.</text>
</comment>
<dbReference type="SUPFAM" id="SSF48452">
    <property type="entry name" value="TPR-like"/>
    <property type="match status" value="1"/>
</dbReference>
<dbReference type="PROSITE" id="PS50293">
    <property type="entry name" value="TPR_REGION"/>
    <property type="match status" value="1"/>
</dbReference>
<dbReference type="Gene3D" id="1.25.40.10">
    <property type="entry name" value="Tetratricopeptide repeat domain"/>
    <property type="match status" value="1"/>
</dbReference>
<dbReference type="InterPro" id="IPR002035">
    <property type="entry name" value="VWF_A"/>
</dbReference>
<dbReference type="SMART" id="SM00028">
    <property type="entry name" value="TPR"/>
    <property type="match status" value="1"/>
</dbReference>
<evidence type="ECO:0000256" key="3">
    <source>
        <dbReference type="SAM" id="Phobius"/>
    </source>
</evidence>
<feature type="transmembrane region" description="Helical" evidence="3">
    <location>
        <begin position="60"/>
        <end position="80"/>
    </location>
</feature>
<protein>
    <recommendedName>
        <fullName evidence="4">VWFA domain-containing protein</fullName>
    </recommendedName>
</protein>
<reference evidence="5 6" key="1">
    <citation type="journal article" date="2018" name="Aquat. Microb. Ecol.">
        <title>Gammaproteobacterial methanotrophs dominate.</title>
        <authorList>
            <person name="Rissanen A.J."/>
            <person name="Saarenheimo J."/>
            <person name="Tiirola M."/>
            <person name="Peura S."/>
            <person name="Aalto S.L."/>
            <person name="Karvinen A."/>
            <person name="Nykanen H."/>
        </authorList>
    </citation>
    <scope>NUCLEOTIDE SEQUENCE [LARGE SCALE GENOMIC DNA]</scope>
    <source>
        <strain evidence="5">AMbin10</strain>
    </source>
</reference>
<name>A0A2W4T7Z6_9GAMM</name>
<dbReference type="InterPro" id="IPR011990">
    <property type="entry name" value="TPR-like_helical_dom_sf"/>
</dbReference>
<evidence type="ECO:0000313" key="5">
    <source>
        <dbReference type="EMBL" id="PZN78867.1"/>
    </source>
</evidence>
<feature type="repeat" description="TPR" evidence="1">
    <location>
        <begin position="407"/>
        <end position="440"/>
    </location>
</feature>
<feature type="transmembrane region" description="Helical" evidence="3">
    <location>
        <begin position="6"/>
        <end position="26"/>
    </location>
</feature>
<dbReference type="EMBL" id="QJPH01000312">
    <property type="protein sequence ID" value="PZN78867.1"/>
    <property type="molecule type" value="Genomic_DNA"/>
</dbReference>
<accession>A0A2W4T7Z6</accession>
<gene>
    <name evidence="5" type="ORF">DM484_12115</name>
</gene>
<dbReference type="InterPro" id="IPR036465">
    <property type="entry name" value="vWFA_dom_sf"/>
</dbReference>
<sequence length="620" mass="68839">MYEFHFLRPFWLLTLIPLAGLSWHMVRLVREGGDWRRVCDPALLPYILVHYSAGKTSRRASWLFTLGGVLAILALAGPVWERLPVPAFRSEAALVIALDLSKIMDAADIKPSRLDRARFKIADLLKQRKDGLTALLVYSGDAFTVTPLTDDSGTINSQLSALASNLMPTQGSRADLALEQAGRLLKQSGLTRGDVLLITDGGSLGKAFDAAKELKSQGYRLSVLGVGSEEGAPVPLPEGGFLQDGKGNIVISKLAAPALRELADNGGGMYKKLTTDNSDLAALLPFFGHQAQSGQQDTTENGITIEQWEERGIWLLLPLLPIAALAFRRGYLAILILLVLPFPRPAQALEWQDLWQTRDQQASQAFNAGDHAKAAESFDNPAWKAVAQYKAGQYENAANTLQGQDSADAKYNLGNSLAKQGQYPQAITAYDQALKLDPKHEDALYNKELVEKAMKDQQQQKQDKNQQGKDQDKNQQKGKEEKKDQQDGQNQPADKDQNQADQSKDKEGQKPQDQSGQQKDQQNQENKDQGKEQQQARQGEQQQPKDEQGQDAKQAQARKSDDKERQEAEKKAMESVDAQQKEDSQAVEQWLRRIPDDPGGLLRRKFALQYQQRQGQRGQQ</sequence>
<dbReference type="PROSITE" id="PS50234">
    <property type="entry name" value="VWFA"/>
    <property type="match status" value="1"/>
</dbReference>
<feature type="compositionally biased region" description="Basic and acidic residues" evidence="2">
    <location>
        <begin position="493"/>
        <end position="510"/>
    </location>
</feature>
<proteinExistence type="predicted"/>
<dbReference type="Proteomes" id="UP000249396">
    <property type="component" value="Unassembled WGS sequence"/>
</dbReference>
<feature type="compositionally biased region" description="Low complexity" evidence="2">
    <location>
        <begin position="511"/>
        <end position="524"/>
    </location>
</feature>
<dbReference type="SMART" id="SM00327">
    <property type="entry name" value="VWA"/>
    <property type="match status" value="1"/>
</dbReference>
<keyword evidence="3" id="KW-0472">Membrane</keyword>
<evidence type="ECO:0000259" key="4">
    <source>
        <dbReference type="PROSITE" id="PS50234"/>
    </source>
</evidence>
<feature type="domain" description="VWFA" evidence="4">
    <location>
        <begin position="93"/>
        <end position="287"/>
    </location>
</feature>
<dbReference type="Gene3D" id="3.40.50.410">
    <property type="entry name" value="von Willebrand factor, type A domain"/>
    <property type="match status" value="1"/>
</dbReference>
<feature type="compositionally biased region" description="Basic and acidic residues" evidence="2">
    <location>
        <begin position="558"/>
        <end position="596"/>
    </location>
</feature>
<dbReference type="AlphaFoldDB" id="A0A2W4T7Z6"/>
<keyword evidence="1" id="KW-0802">TPR repeat</keyword>
<dbReference type="Pfam" id="PF13519">
    <property type="entry name" value="VWA_2"/>
    <property type="match status" value="1"/>
</dbReference>
<dbReference type="PANTHER" id="PTHR22550:SF14">
    <property type="entry name" value="VWFA DOMAIN-CONTAINING PROTEIN"/>
    <property type="match status" value="1"/>
</dbReference>